<reference evidence="4 5" key="1">
    <citation type="submission" date="2018-06" db="EMBL/GenBank/DDBJ databases">
        <title>Extensive metabolic versatility and redundancy in microbially diverse, dynamic hydrothermal sediments.</title>
        <authorList>
            <person name="Dombrowski N."/>
            <person name="Teske A."/>
            <person name="Baker B.J."/>
        </authorList>
    </citation>
    <scope>NUCLEOTIDE SEQUENCE [LARGE SCALE GENOMIC DNA]</scope>
    <source>
        <strain evidence="4">B19_G9</strain>
    </source>
</reference>
<name>A0A662DIN4_UNCAE</name>
<dbReference type="PANTHER" id="PTHR33495">
    <property type="entry name" value="ANTI-SIGMA FACTOR ANTAGONIST TM_1081-RELATED-RELATED"/>
    <property type="match status" value="1"/>
</dbReference>
<dbReference type="AlphaFoldDB" id="A0A662DIN4"/>
<gene>
    <name evidence="4" type="ORF">DRI96_02465</name>
</gene>
<accession>A0A662DIN4</accession>
<dbReference type="InterPro" id="IPR003658">
    <property type="entry name" value="Anti-sigma_ant"/>
</dbReference>
<organism evidence="4 5">
    <name type="scientific">Aerophobetes bacterium</name>
    <dbReference type="NCBI Taxonomy" id="2030807"/>
    <lineage>
        <taxon>Bacteria</taxon>
        <taxon>Candidatus Aerophobota</taxon>
    </lineage>
</organism>
<evidence type="ECO:0000313" key="5">
    <source>
        <dbReference type="Proteomes" id="UP000267654"/>
    </source>
</evidence>
<dbReference type="GO" id="GO:0043856">
    <property type="term" value="F:anti-sigma factor antagonist activity"/>
    <property type="evidence" value="ECO:0007669"/>
    <property type="project" value="InterPro"/>
</dbReference>
<sequence length="181" mass="21084">MILTLSFSILVILFKVGRIRTSQKDVNLYTRGRKNRNRLKIYRKYSCSFLKGRLDALGARELEDKLTRIITQNLSTLIIDFQQVDYLSSAGIRVLLSFYKRLKKEEKSLKLTSLSSFPLQVPEIAGLTDVFSIKTNLKEALEEVVEIEKRKKIISRWENYPGISEMVEFILFYQKEKLLPG</sequence>
<dbReference type="InterPro" id="IPR002645">
    <property type="entry name" value="STAS_dom"/>
</dbReference>
<dbReference type="CDD" id="cd07043">
    <property type="entry name" value="STAS_anti-anti-sigma_factors"/>
    <property type="match status" value="1"/>
</dbReference>
<comment type="caution">
    <text evidence="4">The sequence shown here is derived from an EMBL/GenBank/DDBJ whole genome shotgun (WGS) entry which is preliminary data.</text>
</comment>
<dbReference type="EMBL" id="QMQB01000070">
    <property type="protein sequence ID" value="RLE13786.1"/>
    <property type="molecule type" value="Genomic_DNA"/>
</dbReference>
<proteinExistence type="inferred from homology"/>
<dbReference type="Proteomes" id="UP000267654">
    <property type="component" value="Unassembled WGS sequence"/>
</dbReference>
<feature type="domain" description="STAS" evidence="3">
    <location>
        <begin position="50"/>
        <end position="144"/>
    </location>
</feature>
<dbReference type="NCBIfam" id="TIGR00377">
    <property type="entry name" value="ant_ant_sig"/>
    <property type="match status" value="1"/>
</dbReference>
<dbReference type="Pfam" id="PF01740">
    <property type="entry name" value="STAS"/>
    <property type="match status" value="1"/>
</dbReference>
<evidence type="ECO:0000259" key="3">
    <source>
        <dbReference type="PROSITE" id="PS50801"/>
    </source>
</evidence>
<comment type="similarity">
    <text evidence="1 2">Belongs to the anti-sigma-factor antagonist family.</text>
</comment>
<dbReference type="Gene3D" id="3.30.750.24">
    <property type="entry name" value="STAS domain"/>
    <property type="match status" value="1"/>
</dbReference>
<evidence type="ECO:0000313" key="4">
    <source>
        <dbReference type="EMBL" id="RLE13786.1"/>
    </source>
</evidence>
<protein>
    <recommendedName>
        <fullName evidence="2">Anti-sigma factor antagonist</fullName>
    </recommendedName>
</protein>
<dbReference type="SUPFAM" id="SSF52091">
    <property type="entry name" value="SpoIIaa-like"/>
    <property type="match status" value="1"/>
</dbReference>
<evidence type="ECO:0000256" key="2">
    <source>
        <dbReference type="RuleBase" id="RU003749"/>
    </source>
</evidence>
<dbReference type="InterPro" id="IPR036513">
    <property type="entry name" value="STAS_dom_sf"/>
</dbReference>
<evidence type="ECO:0000256" key="1">
    <source>
        <dbReference type="ARBA" id="ARBA00009013"/>
    </source>
</evidence>
<dbReference type="PROSITE" id="PS50801">
    <property type="entry name" value="STAS"/>
    <property type="match status" value="1"/>
</dbReference>